<accession>A0A0C1ZKA3</accession>
<evidence type="ECO:0000313" key="1">
    <source>
        <dbReference type="EMBL" id="KIF53611.1"/>
    </source>
</evidence>
<proteinExistence type="predicted"/>
<name>A0A0C1ZKA3_9VIBR</name>
<protein>
    <submittedName>
        <fullName evidence="1">Uncharacterized protein</fullName>
    </submittedName>
</protein>
<reference evidence="1 2" key="1">
    <citation type="submission" date="2014-07" db="EMBL/GenBank/DDBJ databases">
        <title>Unique and conserved regions in Vibrio harveyi and related species in comparison with the shrimp pathogen Vibrio harveyi CAIM 1792.</title>
        <authorList>
            <person name="Espinoza-Valles I."/>
            <person name="Vora G."/>
            <person name="Leekitcharoenphon P."/>
            <person name="Ussery D."/>
            <person name="Hoj L."/>
            <person name="Gomez-Gil B."/>
        </authorList>
    </citation>
    <scope>NUCLEOTIDE SEQUENCE [LARGE SCALE GENOMIC DNA]</scope>
    <source>
        <strain evidence="2">CAIM 1854 / LMG 25443</strain>
    </source>
</reference>
<organism evidence="1 2">
    <name type="scientific">Vibrio owensii CAIM 1854 = LMG 25443</name>
    <dbReference type="NCBI Taxonomy" id="1229493"/>
    <lineage>
        <taxon>Bacteria</taxon>
        <taxon>Pseudomonadati</taxon>
        <taxon>Pseudomonadota</taxon>
        <taxon>Gammaproteobacteria</taxon>
        <taxon>Vibrionales</taxon>
        <taxon>Vibrionaceae</taxon>
        <taxon>Vibrio</taxon>
    </lineage>
</organism>
<comment type="caution">
    <text evidence="1">The sequence shown here is derived from an EMBL/GenBank/DDBJ whole genome shotgun (WGS) entry which is preliminary data.</text>
</comment>
<gene>
    <name evidence="1" type="ORF">H735_07600</name>
</gene>
<sequence>MLSAFATNQKKPAVVAAGKVFGLLGFLILFLVTHRCHGAPIGFPGKKTQHRALCAQEIGD</sequence>
<evidence type="ECO:0000313" key="2">
    <source>
        <dbReference type="Proteomes" id="UP000031586"/>
    </source>
</evidence>
<dbReference type="EMBL" id="JPRD01000013">
    <property type="protein sequence ID" value="KIF53611.1"/>
    <property type="molecule type" value="Genomic_DNA"/>
</dbReference>
<dbReference type="AlphaFoldDB" id="A0A0C1ZKA3"/>
<dbReference type="Proteomes" id="UP000031586">
    <property type="component" value="Unassembled WGS sequence"/>
</dbReference>